<organism evidence="7 9">
    <name type="scientific">Thalassospira marina</name>
    <dbReference type="NCBI Taxonomy" id="2048283"/>
    <lineage>
        <taxon>Bacteria</taxon>
        <taxon>Pseudomonadati</taxon>
        <taxon>Pseudomonadota</taxon>
        <taxon>Alphaproteobacteria</taxon>
        <taxon>Rhodospirillales</taxon>
        <taxon>Thalassospiraceae</taxon>
        <taxon>Thalassospira</taxon>
    </lineage>
</organism>
<proteinExistence type="predicted"/>
<dbReference type="AlphaFoldDB" id="A0A2N3KRP1"/>
<evidence type="ECO:0000256" key="3">
    <source>
        <dbReference type="ARBA" id="ARBA00023136"/>
    </source>
</evidence>
<evidence type="ECO:0000256" key="1">
    <source>
        <dbReference type="ARBA" id="ARBA00022692"/>
    </source>
</evidence>
<dbReference type="OrthoDB" id="9815356at2"/>
<feature type="transmembrane region" description="Helical" evidence="4">
    <location>
        <begin position="77"/>
        <end position="94"/>
    </location>
</feature>
<evidence type="ECO:0000313" key="6">
    <source>
        <dbReference type="EMBL" id="AUG53693.1"/>
    </source>
</evidence>
<feature type="transmembrane region" description="Helical" evidence="4">
    <location>
        <begin position="363"/>
        <end position="384"/>
    </location>
</feature>
<dbReference type="Proteomes" id="UP000233458">
    <property type="component" value="Chromosome"/>
</dbReference>
<dbReference type="PROSITE" id="PS50850">
    <property type="entry name" value="MFS"/>
    <property type="match status" value="1"/>
</dbReference>
<keyword evidence="8" id="KW-1185">Reference proteome</keyword>
<dbReference type="SUPFAM" id="SSF103473">
    <property type="entry name" value="MFS general substrate transporter"/>
    <property type="match status" value="1"/>
</dbReference>
<keyword evidence="3 4" id="KW-0472">Membrane</keyword>
<evidence type="ECO:0000313" key="7">
    <source>
        <dbReference type="EMBL" id="PKR53228.1"/>
    </source>
</evidence>
<feature type="transmembrane region" description="Helical" evidence="4">
    <location>
        <begin position="247"/>
        <end position="266"/>
    </location>
</feature>
<dbReference type="Proteomes" id="UP000233597">
    <property type="component" value="Unassembled WGS sequence"/>
</dbReference>
<feature type="transmembrane region" description="Helical" evidence="4">
    <location>
        <begin position="337"/>
        <end position="357"/>
    </location>
</feature>
<reference evidence="6 8" key="2">
    <citation type="submission" date="2017-10" db="EMBL/GenBank/DDBJ databases">
        <title>Biodiversity and function of Thalassospira species in the particle-attached aromatic-hydrocarbon-degrading consortia from the surface seawater of the China South Sea.</title>
        <authorList>
            <person name="Dong C."/>
            <person name="Liu R."/>
            <person name="Shao Z."/>
        </authorList>
    </citation>
    <scope>NUCLEOTIDE SEQUENCE [LARGE SCALE GENOMIC DNA]</scope>
    <source>
        <strain evidence="6 8">CSC3H3</strain>
    </source>
</reference>
<reference evidence="7 9" key="1">
    <citation type="submission" date="2017-09" db="EMBL/GenBank/DDBJ databases">
        <title>Biodiversity and function of Thalassospira species in the particle-attached aromatic-hydrocarbon-degrading consortia from the surface seawater of the South China Sea.</title>
        <authorList>
            <person name="Dong C."/>
            <person name="Liu R."/>
            <person name="Shao Z."/>
        </authorList>
    </citation>
    <scope>NUCLEOTIDE SEQUENCE [LARGE SCALE GENOMIC DNA]</scope>
    <source>
        <strain evidence="7 9">CSC1P2</strain>
    </source>
</reference>
<name>A0A2N3KRP1_9PROT</name>
<gene>
    <name evidence="7" type="ORF">COO20_16320</name>
    <name evidence="6" type="ORF">CSC3H3_13930</name>
</gene>
<evidence type="ECO:0000256" key="2">
    <source>
        <dbReference type="ARBA" id="ARBA00022989"/>
    </source>
</evidence>
<dbReference type="PANTHER" id="PTHR42910:SF1">
    <property type="entry name" value="MAJOR FACILITATOR SUPERFAMILY (MFS) PROFILE DOMAIN-CONTAINING PROTEIN"/>
    <property type="match status" value="1"/>
</dbReference>
<dbReference type="EMBL" id="NWTK01000010">
    <property type="protein sequence ID" value="PKR53228.1"/>
    <property type="molecule type" value="Genomic_DNA"/>
</dbReference>
<dbReference type="EMBL" id="CP024199">
    <property type="protein sequence ID" value="AUG53693.1"/>
    <property type="molecule type" value="Genomic_DNA"/>
</dbReference>
<keyword evidence="2 4" id="KW-1133">Transmembrane helix</keyword>
<evidence type="ECO:0000313" key="8">
    <source>
        <dbReference type="Proteomes" id="UP000233458"/>
    </source>
</evidence>
<feature type="transmembrane region" description="Helical" evidence="4">
    <location>
        <begin position="165"/>
        <end position="184"/>
    </location>
</feature>
<evidence type="ECO:0000256" key="4">
    <source>
        <dbReference type="SAM" id="Phobius"/>
    </source>
</evidence>
<evidence type="ECO:0000313" key="9">
    <source>
        <dbReference type="Proteomes" id="UP000233597"/>
    </source>
</evidence>
<feature type="transmembrane region" description="Helical" evidence="4">
    <location>
        <begin position="48"/>
        <end position="68"/>
    </location>
</feature>
<dbReference type="Pfam" id="PF07690">
    <property type="entry name" value="MFS_1"/>
    <property type="match status" value="1"/>
</dbReference>
<dbReference type="InterPro" id="IPR036259">
    <property type="entry name" value="MFS_trans_sf"/>
</dbReference>
<keyword evidence="1 4" id="KW-0812">Transmembrane</keyword>
<feature type="transmembrane region" description="Helical" evidence="4">
    <location>
        <begin position="223"/>
        <end position="241"/>
    </location>
</feature>
<dbReference type="CDD" id="cd17324">
    <property type="entry name" value="MFS_NepI_like"/>
    <property type="match status" value="1"/>
</dbReference>
<protein>
    <submittedName>
        <fullName evidence="7">MFS transporter</fullName>
    </submittedName>
</protein>
<dbReference type="GO" id="GO:0022857">
    <property type="term" value="F:transmembrane transporter activity"/>
    <property type="evidence" value="ECO:0007669"/>
    <property type="project" value="InterPro"/>
</dbReference>
<feature type="domain" description="Major facilitator superfamily (MFS) profile" evidence="5">
    <location>
        <begin position="11"/>
        <end position="389"/>
    </location>
</feature>
<feature type="transmembrane region" description="Helical" evidence="4">
    <location>
        <begin position="133"/>
        <end position="153"/>
    </location>
</feature>
<feature type="transmembrane region" description="Helical" evidence="4">
    <location>
        <begin position="273"/>
        <end position="291"/>
    </location>
</feature>
<dbReference type="KEGG" id="thac:CSC3H3_13930"/>
<dbReference type="InterPro" id="IPR011701">
    <property type="entry name" value="MFS"/>
</dbReference>
<sequence>MTTKPELTPGLIALMAVGSGLSVASNYYVQPLLELLSQEFALTSTQAGLIVTVSQLGYLAGLICVVPLGDHHERRKLLTLTTALTAAGLMGMAFAKSFGILLAVAVVVGLTSVTAQILVPLAAHLATPAKRGATVSTVMSGLLIGILLARTFAGLVAEWGGWRAVYMAAAILMAMFSLACYRFLPHIAPTSHTTYRQLYVSILHLFRDEPVLRRRGFLGGMQYAVFGILWTSMAFMLAKNFHYSEGVIGMFGLLGAVGALTAKFAGRLADWGWARLGTGGFILMTTLSWWLLYSGQWSIIAFGLGVVFLDLGVQGAHISNQSEIYRLNPDARSRLTTGYMSCYFLGGAAGSALSATFYGIAGWSGVCMIGAAVSLVSFLFWAVTEFRMPLQRMRHAPSPH</sequence>
<feature type="transmembrane region" description="Helical" evidence="4">
    <location>
        <begin position="100"/>
        <end position="121"/>
    </location>
</feature>
<evidence type="ECO:0000259" key="5">
    <source>
        <dbReference type="PROSITE" id="PS50850"/>
    </source>
</evidence>
<dbReference type="RefSeq" id="WP_101268438.1">
    <property type="nucleotide sequence ID" value="NZ_CP024199.1"/>
</dbReference>
<feature type="transmembrane region" description="Helical" evidence="4">
    <location>
        <begin position="297"/>
        <end position="316"/>
    </location>
</feature>
<dbReference type="Gene3D" id="1.20.1250.20">
    <property type="entry name" value="MFS general substrate transporter like domains"/>
    <property type="match status" value="1"/>
</dbReference>
<accession>A0A2N3KRP1</accession>
<dbReference type="InterPro" id="IPR020846">
    <property type="entry name" value="MFS_dom"/>
</dbReference>
<dbReference type="PANTHER" id="PTHR42910">
    <property type="entry name" value="TRANSPORTER SCO4007-RELATED"/>
    <property type="match status" value="1"/>
</dbReference>